<dbReference type="EC" id="4.2.1.75" evidence="3"/>
<keyword evidence="13" id="KW-1185">Reference proteome</keyword>
<gene>
    <name evidence="14" type="primary">LOC112684324</name>
</gene>
<dbReference type="RefSeq" id="XP_025411565.1">
    <property type="nucleotide sequence ID" value="XM_025555780.1"/>
</dbReference>
<comment type="function">
    <text evidence="11">Catalyzes cyclization of the linear tetrapyrrole, hydroxymethylbilane, to the macrocyclic uroporphyrinogen III, the branch point for the various sub-pathways leading to the wide diversity of porphyrins. Porphyrins act as cofactors for a multitude of enzymes that perform a variety of processes within the cell such as methionine synthesis (vitamin B12) or oxygen transport (heme).</text>
</comment>
<keyword evidence="4" id="KW-0350">Heme biosynthesis</keyword>
<sequence>MTFSKLNLSFIIFKALSEENEPVDPYVNILRSRGYEAYLVPTLEFEYHNCDVLKKKLQNPQNYSGMVITSPRCARGVIKCLVDGKLDENWRKKPIFVVGETTSRLLTNELDIEPIGANSGNAMALIPIILKYELTKSLLAPCGNMNINILSDNIKTVEFENIEVYRTIPHKNLKTNLDVVLSKINDQIGVVYFSPSGFRATCDFMPKQLLNQIHIFAIGPTTGAAINEAGYILSGICEKPKPESMINMIDTFIENTVLPK</sequence>
<dbReference type="AlphaFoldDB" id="A0A8B8FMI2"/>
<comment type="pathway">
    <text evidence="1">Porphyrin-containing compound metabolism; protoporphyrin-IX biosynthesis; coproporphyrinogen-III from 5-aminolevulinate: step 3/4.</text>
</comment>
<dbReference type="Proteomes" id="UP000694846">
    <property type="component" value="Unplaced"/>
</dbReference>
<dbReference type="SUPFAM" id="SSF69618">
    <property type="entry name" value="HemD-like"/>
    <property type="match status" value="1"/>
</dbReference>
<dbReference type="GO" id="GO:0006782">
    <property type="term" value="P:protoporphyrinogen IX biosynthetic process"/>
    <property type="evidence" value="ECO:0007669"/>
    <property type="project" value="UniProtKB-UniPathway"/>
</dbReference>
<dbReference type="GO" id="GO:0004852">
    <property type="term" value="F:uroporphyrinogen-III synthase activity"/>
    <property type="evidence" value="ECO:0007669"/>
    <property type="project" value="UniProtKB-EC"/>
</dbReference>
<name>A0A8B8FMI2_9HEMI</name>
<evidence type="ECO:0000256" key="6">
    <source>
        <dbReference type="ARBA" id="ARBA00023244"/>
    </source>
</evidence>
<comment type="similarity">
    <text evidence="2">Belongs to the uroporphyrinogen-III synthase family.</text>
</comment>
<dbReference type="GeneID" id="112684324"/>
<keyword evidence="5" id="KW-0456">Lyase</keyword>
<dbReference type="PANTHER" id="PTHR12390:SF0">
    <property type="entry name" value="UROPORPHYRINOGEN-III SYNTHASE"/>
    <property type="match status" value="1"/>
</dbReference>
<dbReference type="CDD" id="cd06578">
    <property type="entry name" value="HemD"/>
    <property type="match status" value="1"/>
</dbReference>
<evidence type="ECO:0000256" key="5">
    <source>
        <dbReference type="ARBA" id="ARBA00023239"/>
    </source>
</evidence>
<dbReference type="PANTHER" id="PTHR12390">
    <property type="entry name" value="UROPORPHYRINOGEN III SYNTHASE"/>
    <property type="match status" value="1"/>
</dbReference>
<dbReference type="GO" id="GO:0006785">
    <property type="term" value="P:heme B biosynthetic process"/>
    <property type="evidence" value="ECO:0007669"/>
    <property type="project" value="UniProtKB-ARBA"/>
</dbReference>
<evidence type="ECO:0000313" key="14">
    <source>
        <dbReference type="RefSeq" id="XP_025411565.1"/>
    </source>
</evidence>
<organism evidence="13 14">
    <name type="scientific">Sipha flava</name>
    <name type="common">yellow sugarcane aphid</name>
    <dbReference type="NCBI Taxonomy" id="143950"/>
    <lineage>
        <taxon>Eukaryota</taxon>
        <taxon>Metazoa</taxon>
        <taxon>Ecdysozoa</taxon>
        <taxon>Arthropoda</taxon>
        <taxon>Hexapoda</taxon>
        <taxon>Insecta</taxon>
        <taxon>Pterygota</taxon>
        <taxon>Neoptera</taxon>
        <taxon>Paraneoptera</taxon>
        <taxon>Hemiptera</taxon>
        <taxon>Sternorrhyncha</taxon>
        <taxon>Aphidomorpha</taxon>
        <taxon>Aphidoidea</taxon>
        <taxon>Aphididae</taxon>
        <taxon>Sipha</taxon>
    </lineage>
</organism>
<proteinExistence type="inferred from homology"/>
<accession>A0A8B8FMI2</accession>
<evidence type="ECO:0000256" key="2">
    <source>
        <dbReference type="ARBA" id="ARBA00008133"/>
    </source>
</evidence>
<evidence type="ECO:0000256" key="9">
    <source>
        <dbReference type="ARBA" id="ARBA00040167"/>
    </source>
</evidence>
<evidence type="ECO:0000313" key="13">
    <source>
        <dbReference type="Proteomes" id="UP000694846"/>
    </source>
</evidence>
<dbReference type="InterPro" id="IPR039793">
    <property type="entry name" value="UROS/Hem4"/>
</dbReference>
<dbReference type="GO" id="GO:0005829">
    <property type="term" value="C:cytosol"/>
    <property type="evidence" value="ECO:0007669"/>
    <property type="project" value="TreeGrafter"/>
</dbReference>
<evidence type="ECO:0000256" key="1">
    <source>
        <dbReference type="ARBA" id="ARBA00004772"/>
    </source>
</evidence>
<evidence type="ECO:0000256" key="4">
    <source>
        <dbReference type="ARBA" id="ARBA00023133"/>
    </source>
</evidence>
<protein>
    <recommendedName>
        <fullName evidence="9">Uroporphyrinogen-III synthase</fullName>
        <ecNumber evidence="3">4.2.1.75</ecNumber>
    </recommendedName>
    <alternativeName>
        <fullName evidence="8">Hydroxymethylbilane hydrolyase [cyclizing]</fullName>
    </alternativeName>
    <alternativeName>
        <fullName evidence="7">Uroporphyrinogen-III cosynthase</fullName>
    </alternativeName>
</protein>
<evidence type="ECO:0000256" key="7">
    <source>
        <dbReference type="ARBA" id="ARBA00031702"/>
    </source>
</evidence>
<reference evidence="14" key="1">
    <citation type="submission" date="2025-08" db="UniProtKB">
        <authorList>
            <consortium name="RefSeq"/>
        </authorList>
    </citation>
    <scope>IDENTIFICATION</scope>
    <source>
        <tissue evidence="14">Whole body</tissue>
    </source>
</reference>
<dbReference type="Pfam" id="PF02602">
    <property type="entry name" value="HEM4"/>
    <property type="match status" value="1"/>
</dbReference>
<dbReference type="InterPro" id="IPR036108">
    <property type="entry name" value="4pyrrol_syn_uPrphyn_synt_sf"/>
</dbReference>
<comment type="catalytic activity">
    <reaction evidence="10">
        <text>hydroxymethylbilane = uroporphyrinogen III + H2O</text>
        <dbReference type="Rhea" id="RHEA:18965"/>
        <dbReference type="ChEBI" id="CHEBI:15377"/>
        <dbReference type="ChEBI" id="CHEBI:57308"/>
        <dbReference type="ChEBI" id="CHEBI:57845"/>
        <dbReference type="EC" id="4.2.1.75"/>
    </reaction>
</comment>
<dbReference type="Gene3D" id="3.40.50.10090">
    <property type="match status" value="2"/>
</dbReference>
<dbReference type="UniPathway" id="UPA00251">
    <property type="reaction ID" value="UER00320"/>
</dbReference>
<dbReference type="InterPro" id="IPR003754">
    <property type="entry name" value="4pyrrol_synth_uPrphyn_synth"/>
</dbReference>
<dbReference type="FunFam" id="3.40.50.10090:FF:000003">
    <property type="entry name" value="uroporphyrinogen-III synthase"/>
    <property type="match status" value="1"/>
</dbReference>
<evidence type="ECO:0000256" key="11">
    <source>
        <dbReference type="ARBA" id="ARBA00060039"/>
    </source>
</evidence>
<evidence type="ECO:0000259" key="12">
    <source>
        <dbReference type="Pfam" id="PF02602"/>
    </source>
</evidence>
<dbReference type="GO" id="GO:0006780">
    <property type="term" value="P:uroporphyrinogen III biosynthetic process"/>
    <property type="evidence" value="ECO:0007669"/>
    <property type="project" value="InterPro"/>
</dbReference>
<evidence type="ECO:0000256" key="8">
    <source>
        <dbReference type="ARBA" id="ARBA00032649"/>
    </source>
</evidence>
<evidence type="ECO:0000256" key="3">
    <source>
        <dbReference type="ARBA" id="ARBA00013109"/>
    </source>
</evidence>
<keyword evidence="6" id="KW-0627">Porphyrin biosynthesis</keyword>
<feature type="domain" description="Tetrapyrrole biosynthesis uroporphyrinogen III synthase" evidence="12">
    <location>
        <begin position="26"/>
        <end position="246"/>
    </location>
</feature>
<evidence type="ECO:0000256" key="10">
    <source>
        <dbReference type="ARBA" id="ARBA00048617"/>
    </source>
</evidence>
<dbReference type="OrthoDB" id="5595751at2759"/>